<evidence type="ECO:0000256" key="4">
    <source>
        <dbReference type="ARBA" id="ARBA00022989"/>
    </source>
</evidence>
<protein>
    <submittedName>
        <fullName evidence="7">UPF0104 family protein</fullName>
    </submittedName>
</protein>
<dbReference type="AlphaFoldDB" id="A0AA96WLT5"/>
<feature type="transmembrane region" description="Helical" evidence="6">
    <location>
        <begin position="127"/>
        <end position="149"/>
    </location>
</feature>
<dbReference type="Pfam" id="PF03706">
    <property type="entry name" value="LPG_synthase_TM"/>
    <property type="match status" value="1"/>
</dbReference>
<comment type="subcellular location">
    <subcellularLocation>
        <location evidence="1">Cell membrane</location>
        <topology evidence="1">Multi-pass membrane protein</topology>
    </subcellularLocation>
</comment>
<proteinExistence type="predicted"/>
<evidence type="ECO:0000256" key="3">
    <source>
        <dbReference type="ARBA" id="ARBA00022692"/>
    </source>
</evidence>
<name>A0AA96WLT5_9CYAN</name>
<evidence type="ECO:0000256" key="2">
    <source>
        <dbReference type="ARBA" id="ARBA00022475"/>
    </source>
</evidence>
<keyword evidence="3 6" id="KW-0812">Transmembrane</keyword>
<keyword evidence="2" id="KW-1003">Cell membrane</keyword>
<sequence length="309" mass="33893">MHSSPQQLISGIKQGLARFKPYFRWLILGATLFFIATVLHRHWDEVKTLRIDNWQWLGMSLGVTLLAHIWTGWVWGWILRALGQPASARWSVLVYLKTNITKYLPGNIWHFYGRVLAAKQAGMPTSAATLSVLLEPLLMAAAALIIALLNVSQNWGLQLLCLAVVLMAVHPSVLNGLVQLASRLKGKAEDRSQVPTQISRYPWLPLLGEIGFVTLRGIGFLLTLQALQPIPLVQFPIVFSAFSIAWLLGLVIPGAPGGIGVFEATTIALLNSHLPTSVILGSVALYRLISTLAELIGAGLAYWIDRAEA</sequence>
<feature type="transmembrane region" description="Helical" evidence="6">
    <location>
        <begin position="201"/>
        <end position="224"/>
    </location>
</feature>
<organism evidence="7">
    <name type="scientific">Leptolyngbya sp. NK1-12</name>
    <dbReference type="NCBI Taxonomy" id="2547451"/>
    <lineage>
        <taxon>Bacteria</taxon>
        <taxon>Bacillati</taxon>
        <taxon>Cyanobacteriota</taxon>
        <taxon>Cyanophyceae</taxon>
        <taxon>Leptolyngbyales</taxon>
        <taxon>Leptolyngbyaceae</taxon>
        <taxon>Leptolyngbya group</taxon>
        <taxon>Leptolyngbya</taxon>
    </lineage>
</organism>
<evidence type="ECO:0000313" key="7">
    <source>
        <dbReference type="EMBL" id="WNZ23681.1"/>
    </source>
</evidence>
<evidence type="ECO:0000256" key="5">
    <source>
        <dbReference type="ARBA" id="ARBA00023136"/>
    </source>
</evidence>
<feature type="transmembrane region" description="Helical" evidence="6">
    <location>
        <begin position="155"/>
        <end position="180"/>
    </location>
</feature>
<feature type="transmembrane region" description="Helical" evidence="6">
    <location>
        <begin position="283"/>
        <end position="304"/>
    </location>
</feature>
<feature type="transmembrane region" description="Helical" evidence="6">
    <location>
        <begin position="244"/>
        <end position="271"/>
    </location>
</feature>
<evidence type="ECO:0000256" key="1">
    <source>
        <dbReference type="ARBA" id="ARBA00004651"/>
    </source>
</evidence>
<dbReference type="InterPro" id="IPR022791">
    <property type="entry name" value="L-PG_synthase/AglD"/>
</dbReference>
<keyword evidence="5 6" id="KW-0472">Membrane</keyword>
<accession>A0AA96WLT5</accession>
<dbReference type="RefSeq" id="WP_316435395.1">
    <property type="nucleotide sequence ID" value="NZ_CP053586.1"/>
</dbReference>
<reference evidence="7" key="1">
    <citation type="submission" date="2020-05" db="EMBL/GenBank/DDBJ databases">
        <authorList>
            <person name="Zhu T."/>
            <person name="Keshari N."/>
            <person name="Lu X."/>
        </authorList>
    </citation>
    <scope>NUCLEOTIDE SEQUENCE</scope>
    <source>
        <strain evidence="7">NK1-12</strain>
    </source>
</reference>
<feature type="transmembrane region" description="Helical" evidence="6">
    <location>
        <begin position="59"/>
        <end position="79"/>
    </location>
</feature>
<keyword evidence="4 6" id="KW-1133">Transmembrane helix</keyword>
<feature type="transmembrane region" description="Helical" evidence="6">
    <location>
        <begin position="21"/>
        <end position="39"/>
    </location>
</feature>
<dbReference type="EMBL" id="CP053586">
    <property type="protein sequence ID" value="WNZ23681.1"/>
    <property type="molecule type" value="Genomic_DNA"/>
</dbReference>
<evidence type="ECO:0000256" key="6">
    <source>
        <dbReference type="SAM" id="Phobius"/>
    </source>
</evidence>
<gene>
    <name evidence="7" type="ORF">HJG54_13000</name>
</gene>